<dbReference type="SUPFAM" id="SSF56219">
    <property type="entry name" value="DNase I-like"/>
    <property type="match status" value="1"/>
</dbReference>
<dbReference type="SUPFAM" id="SSF56672">
    <property type="entry name" value="DNA/RNA polymerases"/>
    <property type="match status" value="1"/>
</dbReference>
<dbReference type="CDD" id="cd01650">
    <property type="entry name" value="RT_nLTR_like"/>
    <property type="match status" value="1"/>
</dbReference>
<sequence>MEKDRGRPKAGLAILLSTSLGAKIKSVDNCSHIAMACHIEYGPTQILLVNVYIPPSPKKLELTRTWEELEDYIVMLESRFPKSKLIVTGDFNARLGPDNTTLFASKLWHLEELEDHLNKIDRKSKDNKINLAGICLAQLTSRLALNIINGDPKFERCAEFTYISGSGSSVIDYVLVANHMYKHIENFTTVSRTESDHLPISYIVSLPNAQRLSPQHYLDNSTLDIRRNRLRWDTKKQNKPPATSDPFLLAELGKIIAETESVEEAISKYSHLTEELIVSGKKLVGRFRTQSQGEGTTDTQKECAILKKKLNQIYQSYRAENSQNLPKMYYTIKKQYKAMLVRNKREKMNRRWDALVDASLNNNSKQFWTLVTGMLGSGKTSPKCHIPVQVWEKYFTILYGSNEEIPRREWEENPVISFGSTDAPQWSPVTGREIKSLISSLKNGKAPGPDQIAPEHLKNNISWWTAFLAPLFTHINRTALIPAPWSKSIIIPIYKKGDKNDPANYRPISLLSVVGKLYSRHLYNRLLDWLDSEKIIGEEQAGFRKGRSTIDHCIVLNHLAEKYQKSPYKGLYTAFIDLKAAFDSVPRNLLWQKLQETTIDKRLLWLIKSLYSDTTTQVRCGVQGNLSKPIAVNRGVRQGCILAPILFNLYLNDLATHVSLPNGHPPKISSTNIPLLLYADDAALISYTMVGLKRVLRAFYEYCEKNQLKINYSKTKIMIFSKKRARHNWYIGENLIQQVSSFKYLGVTFQASGSWGCHQKMAIQNALSSSKAIIRFFYTKGGQYIPAAIKVFQAKVTAQLLYAIPVWITGFSSKAEQVQSGFLRKLFAVPNCVPSAVLRLESGTASLESTAWRRALGYWIERIYKGPEAGYIYLIQKDLFKSHQIKALNEKFRQLGLSENILRGFEYKKTVKILAERISDIDKQTSMTQARSTCSPLTLGLTFNSMGGAKYLENLNIPKFRLAFSWARFNALKSAILEGRYKGIKHEHRACPCGEGNVETVIHVLFICTIYKDDRLRLISPLLTKWPGRTLNWYRSYLLSDFDKRITEQVAKFLFSAAKSRKCFMKNL</sequence>
<dbReference type="Gene3D" id="3.30.70.270">
    <property type="match status" value="1"/>
</dbReference>
<dbReference type="PROSITE" id="PS50878">
    <property type="entry name" value="RT_POL"/>
    <property type="match status" value="1"/>
</dbReference>
<dbReference type="PANTHER" id="PTHR47027">
    <property type="entry name" value="REVERSE TRANSCRIPTASE DOMAIN-CONTAINING PROTEIN"/>
    <property type="match status" value="1"/>
</dbReference>
<dbReference type="InterPro" id="IPR036691">
    <property type="entry name" value="Endo/exonu/phosph_ase_sf"/>
</dbReference>
<keyword evidence="5" id="KW-1185">Reference proteome</keyword>
<evidence type="ECO:0000313" key="5">
    <source>
        <dbReference type="Proteomes" id="UP000001646"/>
    </source>
</evidence>
<dbReference type="InterPro" id="IPR043502">
    <property type="entry name" value="DNA/RNA_pol_sf"/>
</dbReference>
<dbReference type="InterPro" id="IPR043128">
    <property type="entry name" value="Rev_trsase/Diguanyl_cyclase"/>
</dbReference>
<reference evidence="4" key="2">
    <citation type="submission" date="2025-08" db="UniProtKB">
        <authorList>
            <consortium name="Ensembl"/>
        </authorList>
    </citation>
    <scope>IDENTIFICATION</scope>
</reference>
<protein>
    <recommendedName>
        <fullName evidence="2">ribonuclease H</fullName>
        <ecNumber evidence="2">3.1.26.4</ecNumber>
    </recommendedName>
</protein>
<dbReference type="Proteomes" id="UP000001646">
    <property type="component" value="Unplaced"/>
</dbReference>
<dbReference type="AlphaFoldDB" id="A0A803ST47"/>
<dbReference type="PANTHER" id="PTHR47027:SF30">
    <property type="entry name" value="THAP-TYPE DOMAIN-CONTAINING PROTEIN"/>
    <property type="match status" value="1"/>
</dbReference>
<dbReference type="InterPro" id="IPR000477">
    <property type="entry name" value="RT_dom"/>
</dbReference>
<dbReference type="Pfam" id="PF14529">
    <property type="entry name" value="Exo_endo_phos_2"/>
    <property type="match status" value="1"/>
</dbReference>
<dbReference type="GO" id="GO:0004523">
    <property type="term" value="F:RNA-DNA hybrid ribonuclease activity"/>
    <property type="evidence" value="ECO:0007669"/>
    <property type="project" value="UniProtKB-EC"/>
</dbReference>
<reference evidence="4" key="1">
    <citation type="submission" date="2009-12" db="EMBL/GenBank/DDBJ databases">
        <title>The Genome Sequence of Anolis carolinensis (Green Anole Lizard).</title>
        <authorList>
            <consortium name="The Genome Sequencing Platform"/>
            <person name="Di Palma F."/>
            <person name="Alfoldi J."/>
            <person name="Heiman D."/>
            <person name="Young S."/>
            <person name="Grabherr M."/>
            <person name="Johnson J."/>
            <person name="Lander E.S."/>
            <person name="Lindblad-Toh K."/>
        </authorList>
    </citation>
    <scope>NUCLEOTIDE SEQUENCE [LARGE SCALE GENOMIC DNA]</scope>
    <source>
        <strain evidence="4">JBL SC #1</strain>
    </source>
</reference>
<evidence type="ECO:0000313" key="4">
    <source>
        <dbReference type="Ensembl" id="ENSACAP00000026137.1"/>
    </source>
</evidence>
<dbReference type="GeneTree" id="ENSGT01040000244399"/>
<evidence type="ECO:0000256" key="1">
    <source>
        <dbReference type="ARBA" id="ARBA00010879"/>
    </source>
</evidence>
<dbReference type="InterPro" id="IPR005135">
    <property type="entry name" value="Endo/exonuclease/phosphatase"/>
</dbReference>
<dbReference type="Pfam" id="PF00078">
    <property type="entry name" value="RVT_1"/>
    <property type="match status" value="1"/>
</dbReference>
<feature type="domain" description="Reverse transcriptase" evidence="3">
    <location>
        <begin position="474"/>
        <end position="749"/>
    </location>
</feature>
<dbReference type="InParanoid" id="A0A803ST47"/>
<evidence type="ECO:0000259" key="3">
    <source>
        <dbReference type="PROSITE" id="PS50878"/>
    </source>
</evidence>
<dbReference type="EC" id="3.1.26.4" evidence="2"/>
<dbReference type="Ensembl" id="ENSACAT00000056600.1">
    <property type="protein sequence ID" value="ENSACAP00000026137.1"/>
    <property type="gene ID" value="ENSACAG00000044503.1"/>
</dbReference>
<dbReference type="Gene3D" id="3.60.10.10">
    <property type="entry name" value="Endonuclease/exonuclease/phosphatase"/>
    <property type="match status" value="1"/>
</dbReference>
<evidence type="ECO:0000256" key="2">
    <source>
        <dbReference type="ARBA" id="ARBA00012180"/>
    </source>
</evidence>
<proteinExistence type="inferred from homology"/>
<reference evidence="4" key="3">
    <citation type="submission" date="2025-09" db="UniProtKB">
        <authorList>
            <consortium name="Ensembl"/>
        </authorList>
    </citation>
    <scope>IDENTIFICATION</scope>
</reference>
<organism evidence="4 5">
    <name type="scientific">Anolis carolinensis</name>
    <name type="common">Green anole</name>
    <name type="synonym">American chameleon</name>
    <dbReference type="NCBI Taxonomy" id="28377"/>
    <lineage>
        <taxon>Eukaryota</taxon>
        <taxon>Metazoa</taxon>
        <taxon>Chordata</taxon>
        <taxon>Craniata</taxon>
        <taxon>Vertebrata</taxon>
        <taxon>Euteleostomi</taxon>
        <taxon>Lepidosauria</taxon>
        <taxon>Squamata</taxon>
        <taxon>Bifurcata</taxon>
        <taxon>Unidentata</taxon>
        <taxon>Episquamata</taxon>
        <taxon>Toxicofera</taxon>
        <taxon>Iguania</taxon>
        <taxon>Dactyloidae</taxon>
        <taxon>Anolis</taxon>
    </lineage>
</organism>
<name>A0A803ST47_ANOCA</name>
<accession>A0A803ST47</accession>
<comment type="similarity">
    <text evidence="1">Belongs to the beta type-B retroviral polymerase family. HERV class-II K(HML-2) pol subfamily.</text>
</comment>